<accession>A0A8S9SR27</accession>
<feature type="region of interest" description="Disordered" evidence="1">
    <location>
        <begin position="1"/>
        <end position="22"/>
    </location>
</feature>
<gene>
    <name evidence="2" type="ORF">F2Q69_00037079</name>
</gene>
<dbReference type="EMBL" id="QGKX02000004">
    <property type="protein sequence ID" value="KAF3603407.1"/>
    <property type="molecule type" value="Genomic_DNA"/>
</dbReference>
<evidence type="ECO:0000313" key="2">
    <source>
        <dbReference type="EMBL" id="KAF3603407.1"/>
    </source>
</evidence>
<proteinExistence type="predicted"/>
<evidence type="ECO:0000313" key="3">
    <source>
        <dbReference type="Proteomes" id="UP000712600"/>
    </source>
</evidence>
<reference evidence="2" key="1">
    <citation type="submission" date="2019-12" db="EMBL/GenBank/DDBJ databases">
        <title>Genome sequencing and annotation of Brassica cretica.</title>
        <authorList>
            <person name="Studholme D.J."/>
            <person name="Sarris P."/>
        </authorList>
    </citation>
    <scope>NUCLEOTIDE SEQUENCE</scope>
    <source>
        <strain evidence="2">PFS-109/04</strain>
        <tissue evidence="2">Leaf</tissue>
    </source>
</reference>
<name>A0A8S9SR27_BRACR</name>
<dbReference type="AlphaFoldDB" id="A0A8S9SR27"/>
<dbReference type="Proteomes" id="UP000712600">
    <property type="component" value="Unassembled WGS sequence"/>
</dbReference>
<organism evidence="2 3">
    <name type="scientific">Brassica cretica</name>
    <name type="common">Mustard</name>
    <dbReference type="NCBI Taxonomy" id="69181"/>
    <lineage>
        <taxon>Eukaryota</taxon>
        <taxon>Viridiplantae</taxon>
        <taxon>Streptophyta</taxon>
        <taxon>Embryophyta</taxon>
        <taxon>Tracheophyta</taxon>
        <taxon>Spermatophyta</taxon>
        <taxon>Magnoliopsida</taxon>
        <taxon>eudicotyledons</taxon>
        <taxon>Gunneridae</taxon>
        <taxon>Pentapetalae</taxon>
        <taxon>rosids</taxon>
        <taxon>malvids</taxon>
        <taxon>Brassicales</taxon>
        <taxon>Brassicaceae</taxon>
        <taxon>Brassiceae</taxon>
        <taxon>Brassica</taxon>
    </lineage>
</organism>
<protein>
    <submittedName>
        <fullName evidence="2">Uncharacterized protein</fullName>
    </submittedName>
</protein>
<evidence type="ECO:0000256" key="1">
    <source>
        <dbReference type="SAM" id="MobiDB-lite"/>
    </source>
</evidence>
<sequence length="96" mass="10531">MVSHNHAPNTIAEETKEKEGTQAIQASDVVTPLQAHANMSYSAGAASIPETPTTVEIYYLSYLFDDPLDALENFQGLKEMCLGNNNPHAYLKGIYE</sequence>
<comment type="caution">
    <text evidence="2">The sequence shown here is derived from an EMBL/GenBank/DDBJ whole genome shotgun (WGS) entry which is preliminary data.</text>
</comment>